<evidence type="ECO:0000313" key="2">
    <source>
        <dbReference type="Proteomes" id="UP001206925"/>
    </source>
</evidence>
<dbReference type="EMBL" id="JAMZMK010005750">
    <property type="protein sequence ID" value="KAI7752118.1"/>
    <property type="molecule type" value="Genomic_DNA"/>
</dbReference>
<protein>
    <submittedName>
        <fullName evidence="1">Uncharacterized protein</fullName>
    </submittedName>
</protein>
<keyword evidence="2" id="KW-1185">Reference proteome</keyword>
<feature type="non-terminal residue" evidence="1">
    <location>
        <position position="132"/>
    </location>
</feature>
<name>A0AAD5D1C8_AMBAR</name>
<dbReference type="Proteomes" id="UP001206925">
    <property type="component" value="Unassembled WGS sequence"/>
</dbReference>
<evidence type="ECO:0000313" key="1">
    <source>
        <dbReference type="EMBL" id="KAI7752118.1"/>
    </source>
</evidence>
<comment type="caution">
    <text evidence="1">The sequence shown here is derived from an EMBL/GenBank/DDBJ whole genome shotgun (WGS) entry which is preliminary data.</text>
</comment>
<proteinExistence type="predicted"/>
<accession>A0AAD5D1C8</accession>
<organism evidence="1 2">
    <name type="scientific">Ambrosia artemisiifolia</name>
    <name type="common">Common ragweed</name>
    <dbReference type="NCBI Taxonomy" id="4212"/>
    <lineage>
        <taxon>Eukaryota</taxon>
        <taxon>Viridiplantae</taxon>
        <taxon>Streptophyta</taxon>
        <taxon>Embryophyta</taxon>
        <taxon>Tracheophyta</taxon>
        <taxon>Spermatophyta</taxon>
        <taxon>Magnoliopsida</taxon>
        <taxon>eudicotyledons</taxon>
        <taxon>Gunneridae</taxon>
        <taxon>Pentapetalae</taxon>
        <taxon>asterids</taxon>
        <taxon>campanulids</taxon>
        <taxon>Asterales</taxon>
        <taxon>Asteraceae</taxon>
        <taxon>Asteroideae</taxon>
        <taxon>Heliantheae alliance</taxon>
        <taxon>Heliantheae</taxon>
        <taxon>Ambrosia</taxon>
    </lineage>
</organism>
<reference evidence="1" key="1">
    <citation type="submission" date="2022-06" db="EMBL/GenBank/DDBJ databases">
        <title>Uncovering the hologenomic basis of an extraordinary plant invasion.</title>
        <authorList>
            <person name="Bieker V.C."/>
            <person name="Martin M.D."/>
            <person name="Gilbert T."/>
            <person name="Hodgins K."/>
            <person name="Battlay P."/>
            <person name="Petersen B."/>
            <person name="Wilson J."/>
        </authorList>
    </citation>
    <scope>NUCLEOTIDE SEQUENCE</scope>
    <source>
        <strain evidence="1">AA19_3_7</strain>
        <tissue evidence="1">Leaf</tissue>
    </source>
</reference>
<dbReference type="AlphaFoldDB" id="A0AAD5D1C8"/>
<sequence>NHHHITIRILTTSTSDKREDELGFSSERWTGFFASSPLAAKRMALHIPSNRRLSLVIEIKLGGNMVLLYALRLTMFTKWSNFLAILKYGFIDAANRKGKLHGPGTMTQADETTHNKYPILLVHVALVFKLFS</sequence>
<gene>
    <name evidence="1" type="ORF">M8C21_031479</name>
</gene>